<dbReference type="EC" id="2.1.1.144" evidence="5"/>
<dbReference type="Gene3D" id="1.10.150.290">
    <property type="entry name" value="S-adenosyl-L-methionine-dependent methyltransferases"/>
    <property type="match status" value="1"/>
</dbReference>
<comment type="subcellular location">
    <subcellularLocation>
        <location evidence="5">Cytoplasm</location>
    </subcellularLocation>
</comment>
<dbReference type="Gene3D" id="3.40.50.150">
    <property type="entry name" value="Vaccinia Virus protein VP39"/>
    <property type="match status" value="1"/>
</dbReference>
<dbReference type="CDD" id="cd02440">
    <property type="entry name" value="AdoMet_MTases"/>
    <property type="match status" value="1"/>
</dbReference>
<dbReference type="PANTHER" id="PTHR43861:SF1">
    <property type="entry name" value="TRANS-ACONITATE 2-METHYLTRANSFERASE"/>
    <property type="match status" value="1"/>
</dbReference>
<evidence type="ECO:0000256" key="1">
    <source>
        <dbReference type="ARBA" id="ARBA00022490"/>
    </source>
</evidence>
<accession>A0ABN1YMZ1</accession>
<comment type="similarity">
    <text evidence="5">Belongs to the methyltransferase superfamily. Tam family.</text>
</comment>
<keyword evidence="4 5" id="KW-0949">S-adenosyl-L-methionine</keyword>
<proteinExistence type="inferred from homology"/>
<dbReference type="NCBIfam" id="NF010703">
    <property type="entry name" value="PRK14103.1"/>
    <property type="match status" value="1"/>
</dbReference>
<dbReference type="PROSITE" id="PS51819">
    <property type="entry name" value="VOC"/>
    <property type="match status" value="1"/>
</dbReference>
<reference evidence="7 8" key="1">
    <citation type="journal article" date="2019" name="Int. J. Syst. Evol. Microbiol.">
        <title>The Global Catalogue of Microorganisms (GCM) 10K type strain sequencing project: providing services to taxonomists for standard genome sequencing and annotation.</title>
        <authorList>
            <consortium name="The Broad Institute Genomics Platform"/>
            <consortium name="The Broad Institute Genome Sequencing Center for Infectious Disease"/>
            <person name="Wu L."/>
            <person name="Ma J."/>
        </authorList>
    </citation>
    <scope>NUCLEOTIDE SEQUENCE [LARGE SCALE GENOMIC DNA]</scope>
    <source>
        <strain evidence="7 8">JCM 11756</strain>
    </source>
</reference>
<comment type="function">
    <text evidence="5">Catalyzes the S-adenosylmethionine monomethyl esterification of trans-aconitate.</text>
</comment>
<dbReference type="EMBL" id="BAAAIZ010000015">
    <property type="protein sequence ID" value="GAA1418342.1"/>
    <property type="molecule type" value="Genomic_DNA"/>
</dbReference>
<dbReference type="SUPFAM" id="SSF54593">
    <property type="entry name" value="Glyoxalase/Bleomycin resistance protein/Dihydroxybiphenyl dioxygenase"/>
    <property type="match status" value="1"/>
</dbReference>
<keyword evidence="8" id="KW-1185">Reference proteome</keyword>
<evidence type="ECO:0000256" key="4">
    <source>
        <dbReference type="ARBA" id="ARBA00022691"/>
    </source>
</evidence>
<protein>
    <recommendedName>
        <fullName evidence="5">Trans-aconitate 2-methyltransferase</fullName>
        <ecNumber evidence="5">2.1.1.144</ecNumber>
    </recommendedName>
</protein>
<comment type="catalytic activity">
    <reaction evidence="5">
        <text>trans-aconitate + S-adenosyl-L-methionine = (E)-3-(methoxycarbonyl)pent-2-enedioate + S-adenosyl-L-homocysteine</text>
        <dbReference type="Rhea" id="RHEA:14969"/>
        <dbReference type="ChEBI" id="CHEBI:15708"/>
        <dbReference type="ChEBI" id="CHEBI:57470"/>
        <dbReference type="ChEBI" id="CHEBI:57856"/>
        <dbReference type="ChEBI" id="CHEBI:59789"/>
        <dbReference type="EC" id="2.1.1.144"/>
    </reaction>
</comment>
<evidence type="ECO:0000256" key="2">
    <source>
        <dbReference type="ARBA" id="ARBA00022603"/>
    </source>
</evidence>
<organism evidence="7 8">
    <name type="scientific">Streptomyces thermospinosisporus</name>
    <dbReference type="NCBI Taxonomy" id="161482"/>
    <lineage>
        <taxon>Bacteria</taxon>
        <taxon>Bacillati</taxon>
        <taxon>Actinomycetota</taxon>
        <taxon>Actinomycetes</taxon>
        <taxon>Kitasatosporales</taxon>
        <taxon>Streptomycetaceae</taxon>
        <taxon>Streptomyces</taxon>
    </lineage>
</organism>
<dbReference type="Proteomes" id="UP001500973">
    <property type="component" value="Unassembled WGS sequence"/>
</dbReference>
<evidence type="ECO:0000256" key="5">
    <source>
        <dbReference type="HAMAP-Rule" id="MF_00560"/>
    </source>
</evidence>
<dbReference type="PANTHER" id="PTHR43861">
    <property type="entry name" value="TRANS-ACONITATE 2-METHYLTRANSFERASE-RELATED"/>
    <property type="match status" value="1"/>
</dbReference>
<gene>
    <name evidence="5" type="primary">tam</name>
    <name evidence="7" type="ORF">GCM10009601_13710</name>
</gene>
<evidence type="ECO:0000313" key="8">
    <source>
        <dbReference type="Proteomes" id="UP001500973"/>
    </source>
</evidence>
<name>A0ABN1YMZ1_9ACTN</name>
<evidence type="ECO:0000313" key="7">
    <source>
        <dbReference type="EMBL" id="GAA1418342.1"/>
    </source>
</evidence>
<dbReference type="InterPro" id="IPR023506">
    <property type="entry name" value="Trans-aconitate_MeTrfase"/>
</dbReference>
<dbReference type="InterPro" id="IPR037523">
    <property type="entry name" value="VOC_core"/>
</dbReference>
<feature type="domain" description="VOC" evidence="6">
    <location>
        <begin position="283"/>
        <end position="397"/>
    </location>
</feature>
<dbReference type="InterPro" id="IPR029063">
    <property type="entry name" value="SAM-dependent_MTases_sf"/>
</dbReference>
<evidence type="ECO:0000259" key="6">
    <source>
        <dbReference type="PROSITE" id="PS51819"/>
    </source>
</evidence>
<evidence type="ECO:0000256" key="3">
    <source>
        <dbReference type="ARBA" id="ARBA00022679"/>
    </source>
</evidence>
<keyword evidence="2 5" id="KW-0489">Methyltransferase</keyword>
<dbReference type="InterPro" id="IPR023149">
    <property type="entry name" value="Trans_acon_MeTrfase_C"/>
</dbReference>
<dbReference type="InterPro" id="IPR041698">
    <property type="entry name" value="Methyltransf_25"/>
</dbReference>
<dbReference type="InterPro" id="IPR029068">
    <property type="entry name" value="Glyas_Bleomycin-R_OHBP_Dase"/>
</dbReference>
<comment type="caution">
    <text evidence="7">The sequence shown here is derived from an EMBL/GenBank/DDBJ whole genome shotgun (WGS) entry which is preliminary data.</text>
</comment>
<keyword evidence="3 5" id="KW-0808">Transferase</keyword>
<dbReference type="HAMAP" id="MF_00560">
    <property type="entry name" value="Tran_acon_Me_trans"/>
    <property type="match status" value="1"/>
</dbReference>
<dbReference type="SUPFAM" id="SSF53335">
    <property type="entry name" value="S-adenosyl-L-methionine-dependent methyltransferases"/>
    <property type="match status" value="1"/>
</dbReference>
<keyword evidence="1 5" id="KW-0963">Cytoplasm</keyword>
<dbReference type="Gene3D" id="3.10.180.10">
    <property type="entry name" value="2,3-Dihydroxybiphenyl 1,2-Dioxygenase, domain 1"/>
    <property type="match status" value="1"/>
</dbReference>
<sequence length="402" mass="43695">MTVTPTWDPAQYLRHAGHRTRPTTELLARIPVPATPAPRIADLGCGAGNVTALLAERWPAARITGYDNSPEMLDAARTHHAGPTPGGGHLDLVHADLRTWTPEEPYDLIISSATLQWVPGHADRFADWAAALNPGGTFAFQIPGNFDAPSHALMREIAHRHGIGHVLRHSDAVLAPQDYLARLTALGCTADVWETTYLHLLTGEDPVLDWVKGTGLRPVLTALADEPERREAFLEEYRAALRTAYPPGPHGTAFPFRRLFAVAHKTAKEAPSPAGGAPAVITALDHVQLAAPAGSEDLLRDYYGGILGMREIPKPPALAPRGGCWFQSGSVQLHLGIENGFRPARKAHPGIRVSGIRQYADRLDRHGAPVTWDDNLPGHLRFFTADPVGNRLEFLEPVREDA</sequence>
<dbReference type="Pfam" id="PF13649">
    <property type="entry name" value="Methyltransf_25"/>
    <property type="match status" value="1"/>
</dbReference>